<dbReference type="RefSeq" id="WP_209352788.1">
    <property type="nucleotide sequence ID" value="NZ_JAGIYZ010000015.1"/>
</dbReference>
<gene>
    <name evidence="2" type="ORF">J5Y09_15835</name>
</gene>
<name>A0ABS4AVQ8_9PROT</name>
<dbReference type="InterPro" id="IPR051781">
    <property type="entry name" value="Metallo-dep_Hydrolase"/>
</dbReference>
<keyword evidence="3" id="KW-1185">Reference proteome</keyword>
<protein>
    <submittedName>
        <fullName evidence="2">Amidohydrolase family protein</fullName>
    </submittedName>
</protein>
<dbReference type="InterPro" id="IPR006680">
    <property type="entry name" value="Amidohydro-rel"/>
</dbReference>
<dbReference type="InterPro" id="IPR011059">
    <property type="entry name" value="Metal-dep_hydrolase_composite"/>
</dbReference>
<reference evidence="2 3" key="1">
    <citation type="submission" date="2021-03" db="EMBL/GenBank/DDBJ databases">
        <authorList>
            <person name="So Y."/>
        </authorList>
    </citation>
    <scope>NUCLEOTIDE SEQUENCE [LARGE SCALE GENOMIC DNA]</scope>
    <source>
        <strain evidence="2 3">PWR1</strain>
    </source>
</reference>
<dbReference type="SUPFAM" id="SSF51338">
    <property type="entry name" value="Composite domain of metallo-dependent hydrolases"/>
    <property type="match status" value="1"/>
</dbReference>
<feature type="domain" description="Amidohydrolase-related" evidence="1">
    <location>
        <begin position="54"/>
        <end position="395"/>
    </location>
</feature>
<evidence type="ECO:0000313" key="2">
    <source>
        <dbReference type="EMBL" id="MBP0465397.1"/>
    </source>
</evidence>
<accession>A0ABS4AVQ8</accession>
<dbReference type="Proteomes" id="UP000680815">
    <property type="component" value="Unassembled WGS sequence"/>
</dbReference>
<dbReference type="EMBL" id="JAGIYZ010000015">
    <property type="protein sequence ID" value="MBP0465397.1"/>
    <property type="molecule type" value="Genomic_DNA"/>
</dbReference>
<evidence type="ECO:0000259" key="1">
    <source>
        <dbReference type="Pfam" id="PF01979"/>
    </source>
</evidence>
<proteinExistence type="predicted"/>
<dbReference type="CDD" id="cd01299">
    <property type="entry name" value="Met_dep_hydrolase_A"/>
    <property type="match status" value="1"/>
</dbReference>
<dbReference type="PANTHER" id="PTHR43135">
    <property type="entry name" value="ALPHA-D-RIBOSE 1-METHYLPHOSPHONATE 5-TRIPHOSPHATE DIPHOSPHATASE"/>
    <property type="match status" value="1"/>
</dbReference>
<dbReference type="PANTHER" id="PTHR43135:SF3">
    <property type="entry name" value="ALPHA-D-RIBOSE 1-METHYLPHOSPHONATE 5-TRIPHOSPHATE DIPHOSPHATASE"/>
    <property type="match status" value="1"/>
</dbReference>
<dbReference type="InterPro" id="IPR057744">
    <property type="entry name" value="OTAase-like"/>
</dbReference>
<evidence type="ECO:0000313" key="3">
    <source>
        <dbReference type="Proteomes" id="UP000680815"/>
    </source>
</evidence>
<organism evidence="2 3">
    <name type="scientific">Roseomonas nitratireducens</name>
    <dbReference type="NCBI Taxonomy" id="2820810"/>
    <lineage>
        <taxon>Bacteria</taxon>
        <taxon>Pseudomonadati</taxon>
        <taxon>Pseudomonadota</taxon>
        <taxon>Alphaproteobacteria</taxon>
        <taxon>Acetobacterales</taxon>
        <taxon>Roseomonadaceae</taxon>
        <taxon>Roseomonas</taxon>
    </lineage>
</organism>
<comment type="caution">
    <text evidence="2">The sequence shown here is derived from an EMBL/GenBank/DDBJ whole genome shotgun (WGS) entry which is preliminary data.</text>
</comment>
<dbReference type="SUPFAM" id="SSF51556">
    <property type="entry name" value="Metallo-dependent hydrolases"/>
    <property type="match status" value="1"/>
</dbReference>
<sequence length="412" mass="43647">MTDAVLFENAAILDGSADGAVPGHVLVEAGVIKEVSDTPIAAAGARRVDLRGRTLMPGLIDAHVHVVAGVVNLGLNAMLPDPLVAFRAARIMHGMLMRGFTTVRDLGGCTHGLRMARDEGHFDGPRLNISGKALSQTGGHCDFRGRHDTRDTAFFAARLGSLGRLVDGVADVRRACREEIKAGADYIKIMANGGVASPTDPIAFVGFSREEVLAAVEEAENAGTYVAAHLYTDSAIRRAVECGVRSLEHCNLIEEETARFAAHRGAIACPTLVTYQALKDEGAAMGFPAESVAKIDDVRLAGLRSLEIMRDAGLTMAYGTDLLGELHRHQSEEFVIRGRVLPAIEVIRSATLNAAKLLMSEGRIGCVAPGAHADLIVVEGDPLKDLALLTGQGKHLSAIMLGGRFVKDQLAA</sequence>
<dbReference type="Gene3D" id="3.20.20.140">
    <property type="entry name" value="Metal-dependent hydrolases"/>
    <property type="match status" value="1"/>
</dbReference>
<dbReference type="InterPro" id="IPR032466">
    <property type="entry name" value="Metal_Hydrolase"/>
</dbReference>
<dbReference type="Pfam" id="PF01979">
    <property type="entry name" value="Amidohydro_1"/>
    <property type="match status" value="1"/>
</dbReference>
<dbReference type="Gene3D" id="2.30.40.10">
    <property type="entry name" value="Urease, subunit C, domain 1"/>
    <property type="match status" value="1"/>
</dbReference>